<evidence type="ECO:0000256" key="1">
    <source>
        <dbReference type="ARBA" id="ARBA00010634"/>
    </source>
</evidence>
<keyword evidence="2" id="KW-0732">Signal</keyword>
<organism evidence="4 5">
    <name type="scientific">Lysobacter defluvii IMMIB APB-9 = DSM 18482</name>
    <dbReference type="NCBI Taxonomy" id="1385515"/>
    <lineage>
        <taxon>Bacteria</taxon>
        <taxon>Pseudomonadati</taxon>
        <taxon>Pseudomonadota</taxon>
        <taxon>Gammaproteobacteria</taxon>
        <taxon>Lysobacterales</taxon>
        <taxon>Lysobacteraceae</taxon>
        <taxon>Novilysobacter</taxon>
    </lineage>
</organism>
<protein>
    <submittedName>
        <fullName evidence="4">ABC transporter</fullName>
    </submittedName>
</protein>
<name>A0A0A0M677_9GAMM</name>
<evidence type="ECO:0000256" key="3">
    <source>
        <dbReference type="SAM" id="MobiDB-lite"/>
    </source>
</evidence>
<feature type="region of interest" description="Disordered" evidence="3">
    <location>
        <begin position="1"/>
        <end position="25"/>
    </location>
</feature>
<dbReference type="EMBL" id="AVBH01000359">
    <property type="protein sequence ID" value="KGO97512.1"/>
    <property type="molecule type" value="Genomic_DNA"/>
</dbReference>
<dbReference type="PRINTS" id="PR01805">
    <property type="entry name" value="VACJLIPOPROT"/>
</dbReference>
<proteinExistence type="inferred from homology"/>
<sequence>GAPDATVPAPPATDEPGPTAAERDFEALYGPVAADAAGPAGSNPRDPWEGFNRRVHRFNNALDQNVARPAAEAYVAVVPSPVRTGVRNFFSNLGQPVSALNALLQGKPVQAGQALGRFVLNATLGVGGIFDPATDAGLPHRSEDFGQTLGVWGWRESRYLELPLFGPRTVRDTFGLAGDAPLSPVRQIDDDVARVGTQGLQLVDLRTRLMAIDSLREGAADDYALIRDAWLQRRDYQIFGDRGRDDESGLPD</sequence>
<evidence type="ECO:0000256" key="2">
    <source>
        <dbReference type="ARBA" id="ARBA00022729"/>
    </source>
</evidence>
<comment type="similarity">
    <text evidence="1">Belongs to the MlaA family.</text>
</comment>
<dbReference type="Pfam" id="PF04333">
    <property type="entry name" value="MlaA"/>
    <property type="match status" value="1"/>
</dbReference>
<dbReference type="GO" id="GO:0120010">
    <property type="term" value="P:intermembrane phospholipid transfer"/>
    <property type="evidence" value="ECO:0007669"/>
    <property type="project" value="TreeGrafter"/>
</dbReference>
<evidence type="ECO:0000313" key="4">
    <source>
        <dbReference type="EMBL" id="KGO97512.1"/>
    </source>
</evidence>
<dbReference type="GO" id="GO:0016020">
    <property type="term" value="C:membrane"/>
    <property type="evidence" value="ECO:0007669"/>
    <property type="project" value="InterPro"/>
</dbReference>
<evidence type="ECO:0000313" key="5">
    <source>
        <dbReference type="Proteomes" id="UP000030003"/>
    </source>
</evidence>
<dbReference type="AlphaFoldDB" id="A0A0A0M677"/>
<reference evidence="4 5" key="1">
    <citation type="submission" date="2013-08" db="EMBL/GenBank/DDBJ databases">
        <title>Genomic analysis of Lysobacter defluvii.</title>
        <authorList>
            <person name="Wang Q."/>
            <person name="Wang G."/>
        </authorList>
    </citation>
    <scope>NUCLEOTIDE SEQUENCE [LARGE SCALE GENOMIC DNA]</scope>
    <source>
        <strain evidence="4 5">IMMIB APB-9</strain>
    </source>
</reference>
<dbReference type="RefSeq" id="WP_052106931.1">
    <property type="nucleotide sequence ID" value="NZ_AVBH01000359.1"/>
</dbReference>
<dbReference type="PANTHER" id="PTHR30035:SF3">
    <property type="entry name" value="INTERMEMBRANE PHOSPHOLIPID TRANSPORT SYSTEM LIPOPROTEIN MLAA"/>
    <property type="match status" value="1"/>
</dbReference>
<gene>
    <name evidence="4" type="ORF">N791_09035</name>
</gene>
<dbReference type="STRING" id="1385515.GCA_000423325_02452"/>
<dbReference type="eggNOG" id="COG2853">
    <property type="taxonomic scope" value="Bacteria"/>
</dbReference>
<comment type="caution">
    <text evidence="4">The sequence shown here is derived from an EMBL/GenBank/DDBJ whole genome shotgun (WGS) entry which is preliminary data.</text>
</comment>
<dbReference type="PANTHER" id="PTHR30035">
    <property type="entry name" value="LIPOPROTEIN VACJ-RELATED"/>
    <property type="match status" value="1"/>
</dbReference>
<dbReference type="Proteomes" id="UP000030003">
    <property type="component" value="Unassembled WGS sequence"/>
</dbReference>
<keyword evidence="5" id="KW-1185">Reference proteome</keyword>
<accession>A0A0A0M677</accession>
<feature type="non-terminal residue" evidence="4">
    <location>
        <position position="252"/>
    </location>
</feature>
<feature type="non-terminal residue" evidence="4">
    <location>
        <position position="1"/>
    </location>
</feature>
<dbReference type="InterPro" id="IPR007428">
    <property type="entry name" value="MlaA"/>
</dbReference>